<evidence type="ECO:0000256" key="1">
    <source>
        <dbReference type="SAM" id="Phobius"/>
    </source>
</evidence>
<feature type="transmembrane region" description="Helical" evidence="1">
    <location>
        <begin position="20"/>
        <end position="42"/>
    </location>
</feature>
<evidence type="ECO:0000259" key="2">
    <source>
        <dbReference type="Pfam" id="PF09977"/>
    </source>
</evidence>
<dbReference type="STRING" id="670154.SAMN04488002_1229"/>
<name>A0A1I6GCB7_9RHOB</name>
<organism evidence="3 4">
    <name type="scientific">Litoreibacter janthinus</name>
    <dbReference type="NCBI Taxonomy" id="670154"/>
    <lineage>
        <taxon>Bacteria</taxon>
        <taxon>Pseudomonadati</taxon>
        <taxon>Pseudomonadota</taxon>
        <taxon>Alphaproteobacteria</taxon>
        <taxon>Rhodobacterales</taxon>
        <taxon>Roseobacteraceae</taxon>
        <taxon>Litoreibacter</taxon>
    </lineage>
</organism>
<keyword evidence="1" id="KW-0812">Transmembrane</keyword>
<keyword evidence="1" id="KW-1133">Transmembrane helix</keyword>
<keyword evidence="1" id="KW-0472">Membrane</keyword>
<keyword evidence="4" id="KW-1185">Reference proteome</keyword>
<dbReference type="RefSeq" id="WP_175500633.1">
    <property type="nucleotide sequence ID" value="NZ_FOYO01000001.1"/>
</dbReference>
<sequence length="590" mass="60185">MLTNRIKDFGSQENGTVAVTVSLMLTVIFGFVALGIDVAALYRERALLQSVSDVTALSAMAQPDDAAGRAHSVIARNSVPNSAVNALQTGRFLRNPAIAPEDRFTALPSGSPGINAVSVTLQNDAPLYFAKVFADHSHVSLARTALATRTGAASFELDSHIASLDTAGLNQALTTSYGASAELSAGDMQALADAKIDLGSLLEALDTQIGSDSRNPAVILNASTTAGEILAALQSVLPAGAANRLGALSGAAGSAPVAIADLIGGIDTDLGLTATEFLGEIEISALDVIRALVAVEVPGQALTLDTNVAVTGVIDLEASLTAGEPPAQSGWIALGEEGVQLHRAAVRLSTDLTLEPNLLSGLGATVKVAKLNLPIYTEMAGSSATLEELSCNIAMPNDIAASFSTAHSALNPANGTSVAALYLGTLPDGQVGAIDPQELEFADVLDVSVVIDLPLLPDITISGITIQARSHVAVGQSRTDVITFTQDEISRGATTKTFGSGNLLSSAVGDLLSPENTVFRVKPGQDDLIGDLAGPVVSSLLQTLPAQLLLAATTPVDGVLDAVLSDLGVSLGAGELSLTGHHCEPIRLAL</sequence>
<proteinExistence type="predicted"/>
<feature type="domain" description="DUF2134" evidence="2">
    <location>
        <begin position="61"/>
        <end position="138"/>
    </location>
</feature>
<dbReference type="Proteomes" id="UP000199658">
    <property type="component" value="Unassembled WGS sequence"/>
</dbReference>
<dbReference type="InterPro" id="IPR018705">
    <property type="entry name" value="DUF2134_membrane"/>
</dbReference>
<protein>
    <submittedName>
        <fullName evidence="3">Uncharacterized membrane protein</fullName>
    </submittedName>
</protein>
<evidence type="ECO:0000313" key="3">
    <source>
        <dbReference type="EMBL" id="SFR39798.1"/>
    </source>
</evidence>
<evidence type="ECO:0000313" key="4">
    <source>
        <dbReference type="Proteomes" id="UP000199658"/>
    </source>
</evidence>
<dbReference type="EMBL" id="FOYO01000001">
    <property type="protein sequence ID" value="SFR39798.1"/>
    <property type="molecule type" value="Genomic_DNA"/>
</dbReference>
<gene>
    <name evidence="3" type="ORF">SAMN04488002_1229</name>
</gene>
<dbReference type="Pfam" id="PF09977">
    <property type="entry name" value="Tad_C"/>
    <property type="match status" value="1"/>
</dbReference>
<dbReference type="AlphaFoldDB" id="A0A1I6GCB7"/>
<reference evidence="4" key="1">
    <citation type="submission" date="2016-10" db="EMBL/GenBank/DDBJ databases">
        <authorList>
            <person name="Varghese N."/>
            <person name="Submissions S."/>
        </authorList>
    </citation>
    <scope>NUCLEOTIDE SEQUENCE [LARGE SCALE GENOMIC DNA]</scope>
    <source>
        <strain evidence="4">DSM 26921</strain>
    </source>
</reference>
<accession>A0A1I6GCB7</accession>